<gene>
    <name evidence="1" type="ORF">HU830_06495</name>
</gene>
<dbReference type="EMBL" id="JABZEC010000005">
    <property type="protein sequence ID" value="NVY96803.1"/>
    <property type="molecule type" value="Genomic_DNA"/>
</dbReference>
<accession>A0A850R1J8</accession>
<sequence>MWEVFVFVSPLENCCLTTEKIISDFAKHNGVNITLRFVTLSDLKTINTYCKTHQISADNLKLRNQLTQLSYQATRYIQAANFQGHQRARKLLFLFQETLAKRPEAFSPALIKRLAHQANLNYQSLEEDVHNPLVTKKIQADQQLVASVSVNQTPAVLINDYLQNETTPATLVNDCQTEKLQSFLEQMFRSRTSQSGDSPDLHILK</sequence>
<dbReference type="Pfam" id="PF13743">
    <property type="entry name" value="Thioredoxin_5"/>
    <property type="match status" value="1"/>
</dbReference>
<proteinExistence type="predicted"/>
<dbReference type="AlphaFoldDB" id="A0A850R1J8"/>
<dbReference type="Proteomes" id="UP000563523">
    <property type="component" value="Unassembled WGS sequence"/>
</dbReference>
<reference evidence="1 2" key="1">
    <citation type="submission" date="2020-06" db="EMBL/GenBank/DDBJ databases">
        <authorList>
            <person name="Kang J."/>
        </authorList>
    </citation>
    <scope>NUCLEOTIDE SEQUENCE [LARGE SCALE GENOMIC DNA]</scope>
    <source>
        <strain evidence="1 2">DCY120</strain>
    </source>
</reference>
<comment type="caution">
    <text evidence="1">The sequence shown here is derived from an EMBL/GenBank/DDBJ whole genome shotgun (WGS) entry which is preliminary data.</text>
</comment>
<name>A0A850R1J8_9LACO</name>
<evidence type="ECO:0000313" key="2">
    <source>
        <dbReference type="Proteomes" id="UP000563523"/>
    </source>
</evidence>
<organism evidence="1 2">
    <name type="scientific">Bombilactobacillus apium</name>
    <dbReference type="NCBI Taxonomy" id="2675299"/>
    <lineage>
        <taxon>Bacteria</taxon>
        <taxon>Bacillati</taxon>
        <taxon>Bacillota</taxon>
        <taxon>Bacilli</taxon>
        <taxon>Lactobacillales</taxon>
        <taxon>Lactobacillaceae</taxon>
        <taxon>Bombilactobacillus</taxon>
    </lineage>
</organism>
<protein>
    <submittedName>
        <fullName evidence="1">DsbA family protein</fullName>
    </submittedName>
</protein>
<dbReference type="Gene3D" id="3.40.30.10">
    <property type="entry name" value="Glutaredoxin"/>
    <property type="match status" value="1"/>
</dbReference>
<dbReference type="InterPro" id="IPR036249">
    <property type="entry name" value="Thioredoxin-like_sf"/>
</dbReference>
<keyword evidence="2" id="KW-1185">Reference proteome</keyword>
<dbReference type="SUPFAM" id="SSF52833">
    <property type="entry name" value="Thioredoxin-like"/>
    <property type="match status" value="1"/>
</dbReference>
<evidence type="ECO:0000313" key="1">
    <source>
        <dbReference type="EMBL" id="NVY96803.1"/>
    </source>
</evidence>
<dbReference type="RefSeq" id="WP_176942957.1">
    <property type="nucleotide sequence ID" value="NZ_JABZEC010000005.1"/>
</dbReference>